<sequence length="75" mass="8756">MAENRTQEIKETAFHPPKNEDGHEITVVFKGDFEYLIRKCERYDQLVQQSLDEAFEEHYNKALDRGQKGGIKDGL</sequence>
<gene>
    <name evidence="2" type="ORF">COF57_22895</name>
</gene>
<evidence type="ECO:0000313" key="3">
    <source>
        <dbReference type="Proteomes" id="UP000223364"/>
    </source>
</evidence>
<dbReference type="EMBL" id="NUSP01000024">
    <property type="protein sequence ID" value="PHD57720.1"/>
    <property type="molecule type" value="Genomic_DNA"/>
</dbReference>
<feature type="region of interest" description="Disordered" evidence="1">
    <location>
        <begin position="1"/>
        <end position="21"/>
    </location>
</feature>
<evidence type="ECO:0000256" key="1">
    <source>
        <dbReference type="SAM" id="MobiDB-lite"/>
    </source>
</evidence>
<dbReference type="AlphaFoldDB" id="A0A2C4PZM1"/>
<name>A0A2C4PZM1_9BACI</name>
<protein>
    <submittedName>
        <fullName evidence="2">Uncharacterized protein</fullName>
    </submittedName>
</protein>
<comment type="caution">
    <text evidence="2">The sequence shown here is derived from an EMBL/GenBank/DDBJ whole genome shotgun (WGS) entry which is preliminary data.</text>
</comment>
<organism evidence="2 3">
    <name type="scientific">Bacillus wiedmannii</name>
    <dbReference type="NCBI Taxonomy" id="1890302"/>
    <lineage>
        <taxon>Bacteria</taxon>
        <taxon>Bacillati</taxon>
        <taxon>Bacillota</taxon>
        <taxon>Bacilli</taxon>
        <taxon>Bacillales</taxon>
        <taxon>Bacillaceae</taxon>
        <taxon>Bacillus</taxon>
        <taxon>Bacillus cereus group</taxon>
    </lineage>
</organism>
<reference evidence="2 3" key="1">
    <citation type="submission" date="2017-09" db="EMBL/GenBank/DDBJ databases">
        <title>Large-scale bioinformatics analysis of Bacillus genomes uncovers conserved roles of natural products in bacterial physiology.</title>
        <authorList>
            <consortium name="Agbiome Team Llc"/>
            <person name="Bleich R.M."/>
            <person name="Grubbs K.J."/>
            <person name="Santa Maria K.C."/>
            <person name="Allen S.E."/>
            <person name="Farag S."/>
            <person name="Shank E.A."/>
            <person name="Bowers A."/>
        </authorList>
    </citation>
    <scope>NUCLEOTIDE SEQUENCE [LARGE SCALE GENOMIC DNA]</scope>
    <source>
        <strain evidence="2 3">AFS044295</strain>
    </source>
</reference>
<dbReference type="Proteomes" id="UP000223364">
    <property type="component" value="Unassembled WGS sequence"/>
</dbReference>
<proteinExistence type="predicted"/>
<dbReference type="RefSeq" id="WP_098815859.1">
    <property type="nucleotide sequence ID" value="NZ_NUSP01000024.1"/>
</dbReference>
<evidence type="ECO:0000313" key="2">
    <source>
        <dbReference type="EMBL" id="PHD57720.1"/>
    </source>
</evidence>
<accession>A0A2C4PZM1</accession>